<keyword evidence="3" id="KW-1185">Reference proteome</keyword>
<reference evidence="2" key="2">
    <citation type="submission" date="2023-05" db="EMBL/GenBank/DDBJ databases">
        <authorList>
            <person name="Fouks B."/>
        </authorList>
    </citation>
    <scope>NUCLEOTIDE SEQUENCE</scope>
    <source>
        <strain evidence="2">Stay&amp;Tobe</strain>
        <tissue evidence="2">Testes</tissue>
    </source>
</reference>
<keyword evidence="1" id="KW-0812">Transmembrane</keyword>
<name>A0AAD8EKG9_DIPPU</name>
<feature type="non-terminal residue" evidence="2">
    <location>
        <position position="1"/>
    </location>
</feature>
<protein>
    <submittedName>
        <fullName evidence="2">Uncharacterized protein</fullName>
    </submittedName>
</protein>
<feature type="transmembrane region" description="Helical" evidence="1">
    <location>
        <begin position="100"/>
        <end position="124"/>
    </location>
</feature>
<proteinExistence type="predicted"/>
<gene>
    <name evidence="2" type="ORF">L9F63_014909</name>
</gene>
<keyword evidence="1" id="KW-0472">Membrane</keyword>
<organism evidence="2 3">
    <name type="scientific">Diploptera punctata</name>
    <name type="common">Pacific beetle cockroach</name>
    <dbReference type="NCBI Taxonomy" id="6984"/>
    <lineage>
        <taxon>Eukaryota</taxon>
        <taxon>Metazoa</taxon>
        <taxon>Ecdysozoa</taxon>
        <taxon>Arthropoda</taxon>
        <taxon>Hexapoda</taxon>
        <taxon>Insecta</taxon>
        <taxon>Pterygota</taxon>
        <taxon>Neoptera</taxon>
        <taxon>Polyneoptera</taxon>
        <taxon>Dictyoptera</taxon>
        <taxon>Blattodea</taxon>
        <taxon>Blaberoidea</taxon>
        <taxon>Blaberidae</taxon>
        <taxon>Diplopterinae</taxon>
        <taxon>Diploptera</taxon>
    </lineage>
</organism>
<sequence length="184" mass="21133">AHNMTEIHHYRFNVICKICTGCTLVQNQAIVDFLKNLYFLVSDDLVDFLLLLFQSTSYCVVILIQTINTTSNSANAAVLKCPEKSLILQRPQRKNNNSSSILITIVIYSICGLHIYICIFNYFFTSFAVVGFNNNFITIFSVVSTWIYNIVIHLYLNALGVRDNFQKPLIFFTLLRYSCCRQIS</sequence>
<evidence type="ECO:0000313" key="3">
    <source>
        <dbReference type="Proteomes" id="UP001233999"/>
    </source>
</evidence>
<dbReference type="AlphaFoldDB" id="A0AAD8EKG9"/>
<accession>A0AAD8EKG9</accession>
<dbReference type="Proteomes" id="UP001233999">
    <property type="component" value="Unassembled WGS sequence"/>
</dbReference>
<feature type="transmembrane region" description="Helical" evidence="1">
    <location>
        <begin position="45"/>
        <end position="64"/>
    </location>
</feature>
<evidence type="ECO:0000313" key="2">
    <source>
        <dbReference type="EMBL" id="KAJ9593516.1"/>
    </source>
</evidence>
<dbReference type="EMBL" id="JASPKZ010003432">
    <property type="protein sequence ID" value="KAJ9593516.1"/>
    <property type="molecule type" value="Genomic_DNA"/>
</dbReference>
<reference evidence="2" key="1">
    <citation type="journal article" date="2023" name="IScience">
        <title>Live-bearing cockroach genome reveals convergent evolutionary mechanisms linked to viviparity in insects and beyond.</title>
        <authorList>
            <person name="Fouks B."/>
            <person name="Harrison M.C."/>
            <person name="Mikhailova A.A."/>
            <person name="Marchal E."/>
            <person name="English S."/>
            <person name="Carruthers M."/>
            <person name="Jennings E.C."/>
            <person name="Chiamaka E.L."/>
            <person name="Frigard R.A."/>
            <person name="Pippel M."/>
            <person name="Attardo G.M."/>
            <person name="Benoit J.B."/>
            <person name="Bornberg-Bauer E."/>
            <person name="Tobe S.S."/>
        </authorList>
    </citation>
    <scope>NUCLEOTIDE SEQUENCE</scope>
    <source>
        <strain evidence="2">Stay&amp;Tobe</strain>
    </source>
</reference>
<feature type="transmembrane region" description="Helical" evidence="1">
    <location>
        <begin position="136"/>
        <end position="156"/>
    </location>
</feature>
<evidence type="ECO:0000256" key="1">
    <source>
        <dbReference type="SAM" id="Phobius"/>
    </source>
</evidence>
<keyword evidence="1" id="KW-1133">Transmembrane helix</keyword>
<comment type="caution">
    <text evidence="2">The sequence shown here is derived from an EMBL/GenBank/DDBJ whole genome shotgun (WGS) entry which is preliminary data.</text>
</comment>
<feature type="non-terminal residue" evidence="2">
    <location>
        <position position="184"/>
    </location>
</feature>